<dbReference type="Pfam" id="PF03958">
    <property type="entry name" value="Secretin_N"/>
    <property type="match status" value="2"/>
</dbReference>
<dbReference type="Gene3D" id="3.30.1370.120">
    <property type="match status" value="4"/>
</dbReference>
<evidence type="ECO:0000313" key="6">
    <source>
        <dbReference type="EMBL" id="QDV25171.1"/>
    </source>
</evidence>
<name>A0A518G9A9_9BACT</name>
<proteinExistence type="predicted"/>
<reference evidence="6 7" key="1">
    <citation type="submission" date="2019-02" db="EMBL/GenBank/DDBJ databases">
        <title>Deep-cultivation of Planctomycetes and their phenomic and genomic characterization uncovers novel biology.</title>
        <authorList>
            <person name="Wiegand S."/>
            <person name="Jogler M."/>
            <person name="Boedeker C."/>
            <person name="Pinto D."/>
            <person name="Vollmers J."/>
            <person name="Rivas-Marin E."/>
            <person name="Kohn T."/>
            <person name="Peeters S.H."/>
            <person name="Heuer A."/>
            <person name="Rast P."/>
            <person name="Oberbeckmann S."/>
            <person name="Bunk B."/>
            <person name="Jeske O."/>
            <person name="Meyerdierks A."/>
            <person name="Storesund J.E."/>
            <person name="Kallscheuer N."/>
            <person name="Luecker S."/>
            <person name="Lage O.M."/>
            <person name="Pohl T."/>
            <person name="Merkel B.J."/>
            <person name="Hornburger P."/>
            <person name="Mueller R.-W."/>
            <person name="Bruemmer F."/>
            <person name="Labrenz M."/>
            <person name="Spormann A.M."/>
            <person name="Op den Camp H."/>
            <person name="Overmann J."/>
            <person name="Amann R."/>
            <person name="Jetten M.S.M."/>
            <person name="Mascher T."/>
            <person name="Medema M.H."/>
            <person name="Devos D.P."/>
            <person name="Kaster A.-K."/>
            <person name="Ovreas L."/>
            <person name="Rohde M."/>
            <person name="Galperin M.Y."/>
            <person name="Jogler C."/>
        </authorList>
    </citation>
    <scope>NUCLEOTIDE SEQUENCE [LARGE SCALE GENOMIC DNA]</scope>
    <source>
        <strain evidence="6 7">Q31a</strain>
    </source>
</reference>
<evidence type="ECO:0000313" key="7">
    <source>
        <dbReference type="Proteomes" id="UP000318017"/>
    </source>
</evidence>
<dbReference type="KEGG" id="ahel:Q31a_34940"/>
<evidence type="ECO:0000256" key="4">
    <source>
        <dbReference type="SAM" id="SignalP"/>
    </source>
</evidence>
<dbReference type="OrthoDB" id="221929at2"/>
<organism evidence="6 7">
    <name type="scientific">Aureliella helgolandensis</name>
    <dbReference type="NCBI Taxonomy" id="2527968"/>
    <lineage>
        <taxon>Bacteria</taxon>
        <taxon>Pseudomonadati</taxon>
        <taxon>Planctomycetota</taxon>
        <taxon>Planctomycetia</taxon>
        <taxon>Pirellulales</taxon>
        <taxon>Pirellulaceae</taxon>
        <taxon>Aureliella</taxon>
    </lineage>
</organism>
<keyword evidence="7" id="KW-1185">Reference proteome</keyword>
<keyword evidence="3" id="KW-0472">Membrane</keyword>
<feature type="chain" id="PRO_5021896433" evidence="4">
    <location>
        <begin position="24"/>
        <end position="805"/>
    </location>
</feature>
<dbReference type="InterPro" id="IPR005644">
    <property type="entry name" value="NolW-like"/>
</dbReference>
<evidence type="ECO:0000256" key="2">
    <source>
        <dbReference type="ARBA" id="ARBA00022729"/>
    </source>
</evidence>
<gene>
    <name evidence="6" type="ORF">Q31a_34940</name>
</gene>
<comment type="subcellular location">
    <subcellularLocation>
        <location evidence="1">Membrane</location>
    </subcellularLocation>
</comment>
<evidence type="ECO:0000256" key="1">
    <source>
        <dbReference type="ARBA" id="ARBA00004370"/>
    </source>
</evidence>
<dbReference type="InterPro" id="IPR038591">
    <property type="entry name" value="NolW-like_sf"/>
</dbReference>
<feature type="signal peptide" evidence="4">
    <location>
        <begin position="1"/>
        <end position="23"/>
    </location>
</feature>
<dbReference type="EMBL" id="CP036298">
    <property type="protein sequence ID" value="QDV25171.1"/>
    <property type="molecule type" value="Genomic_DNA"/>
</dbReference>
<dbReference type="PANTHER" id="PTHR30332:SF24">
    <property type="entry name" value="SECRETIN GSPD-RELATED"/>
    <property type="match status" value="1"/>
</dbReference>
<dbReference type="RefSeq" id="WP_145079896.1">
    <property type="nucleotide sequence ID" value="NZ_CP036298.1"/>
</dbReference>
<accession>A0A518G9A9</accession>
<feature type="domain" description="NolW-like" evidence="5">
    <location>
        <begin position="676"/>
        <end position="775"/>
    </location>
</feature>
<evidence type="ECO:0000256" key="3">
    <source>
        <dbReference type="ARBA" id="ARBA00023136"/>
    </source>
</evidence>
<dbReference type="GO" id="GO:0015627">
    <property type="term" value="C:type II protein secretion system complex"/>
    <property type="evidence" value="ECO:0007669"/>
    <property type="project" value="TreeGrafter"/>
</dbReference>
<dbReference type="Proteomes" id="UP000318017">
    <property type="component" value="Chromosome"/>
</dbReference>
<protein>
    <submittedName>
        <fullName evidence="6">Bacterial type II/III secretion system short domain protein</fullName>
    </submittedName>
</protein>
<dbReference type="GO" id="GO:0016020">
    <property type="term" value="C:membrane"/>
    <property type="evidence" value="ECO:0007669"/>
    <property type="project" value="UniProtKB-SubCell"/>
</dbReference>
<keyword evidence="2 4" id="KW-0732">Signal</keyword>
<dbReference type="InterPro" id="IPR050810">
    <property type="entry name" value="Bact_Secretion_Sys_Channel"/>
</dbReference>
<dbReference type="AlphaFoldDB" id="A0A518G9A9"/>
<evidence type="ECO:0000259" key="5">
    <source>
        <dbReference type="Pfam" id="PF03958"/>
    </source>
</evidence>
<feature type="domain" description="NolW-like" evidence="5">
    <location>
        <begin position="564"/>
        <end position="664"/>
    </location>
</feature>
<dbReference type="GO" id="GO:0009306">
    <property type="term" value="P:protein secretion"/>
    <property type="evidence" value="ECO:0007669"/>
    <property type="project" value="TreeGrafter"/>
</dbReference>
<sequence length="805" mass="87686" precursor="true">MKNHVFRLICCSTLLLPVTAAYGEDTDGATPQPPQVATAHQPAQTTVQFSFERSPWRAVLEWLADESDLALHVGELPQGTFTYSDPQSYTPLEALDRVNLFLIPEGFSVVRSEQLLSVISLKDARSLKQLDAMARLVNATDLPQLGNYDVVKCLIPLGEVTPAEAAAELKPMQLMVEPVVLPSSNQLLVTDTAGKLKSVCAVLRALETTVAADKPVVESFQLEHVTLEQLLEVAAPHLAIEAGQLANEQINISADSTGMKLYVSGQPEAVSLLANLIKTIDLPANGTSQVPGDQLLKSHPVRAENLSSVYDVLHTLLANEPIRLSMEPTTNTIVALAAPSVHETIAETITELQGVDTIFSVVQLKTLEPHFVIALLDEMFDLSTAASRENLKIDADLASMRLFLRGKKDRVAEIQQVVEQLDATQTHDGTRVVPLFGPKAERVLEEAMRTWKGKAVAKPPRLSDKRQAISERIVGAQDVDTQEASELSDQQADNPLQVRSANFVSTLAVKEDLPESSADPSKAIGAKATPHGILLQSDNEQALALFEEHVRNIARSESTDDFQTVVYYLKYSSADDATRLLADLLEGATSVVDQQKGPQLINGSSASSSGLLGSYLRKNDGAMMVNSGTLTVISDARLNRLICLGTTTDIELVQQYLELIDKDASLTEIETRGRSHVIELQHTQAEEIADVVRDAYGDRVALTSKERQAQAAQLAASKDKSGNNSGNNLQVSKSQEAQMTLAVHEQSNALVVTAPEPLFLEVQQLIQKLDQQGAQAVEVVWYPNVERLEMLKDVLNIDSRSGRRR</sequence>
<dbReference type="PANTHER" id="PTHR30332">
    <property type="entry name" value="PROBABLE GENERAL SECRETION PATHWAY PROTEIN D"/>
    <property type="match status" value="1"/>
</dbReference>